<organism evidence="2">
    <name type="scientific">Hokovirus HKV1</name>
    <dbReference type="NCBI Taxonomy" id="1977638"/>
    <lineage>
        <taxon>Viruses</taxon>
        <taxon>Varidnaviria</taxon>
        <taxon>Bamfordvirae</taxon>
        <taxon>Nucleocytoviricota</taxon>
        <taxon>Megaviricetes</taxon>
        <taxon>Imitervirales</taxon>
        <taxon>Mimiviridae</taxon>
        <taxon>Klosneuvirinae</taxon>
        <taxon>Hokovirus</taxon>
    </lineage>
</organism>
<protein>
    <submittedName>
        <fullName evidence="2">Uncharacterized protein</fullName>
    </submittedName>
</protein>
<keyword evidence="1" id="KW-0472">Membrane</keyword>
<evidence type="ECO:0000256" key="1">
    <source>
        <dbReference type="SAM" id="Phobius"/>
    </source>
</evidence>
<feature type="transmembrane region" description="Helical" evidence="1">
    <location>
        <begin position="198"/>
        <end position="217"/>
    </location>
</feature>
<gene>
    <name evidence="2" type="ORF">Hokovirus_1_198</name>
</gene>
<reference evidence="2" key="1">
    <citation type="journal article" date="2017" name="Science">
        <title>Giant viruses with an expanded complement of translation system components.</title>
        <authorList>
            <person name="Schulz F."/>
            <person name="Yutin N."/>
            <person name="Ivanova N.N."/>
            <person name="Ortega D.R."/>
            <person name="Lee T.K."/>
            <person name="Vierheilig J."/>
            <person name="Daims H."/>
            <person name="Horn M."/>
            <person name="Wagner M."/>
            <person name="Jensen G.J."/>
            <person name="Kyrpides N.C."/>
            <person name="Koonin E.V."/>
            <person name="Woyke T."/>
        </authorList>
    </citation>
    <scope>NUCLEOTIDE SEQUENCE</scope>
    <source>
        <strain evidence="2">HKV1</strain>
    </source>
</reference>
<keyword evidence="1" id="KW-1133">Transmembrane helix</keyword>
<keyword evidence="1" id="KW-0812">Transmembrane</keyword>
<accession>A0A1V0SF15</accession>
<evidence type="ECO:0000313" key="2">
    <source>
        <dbReference type="EMBL" id="ARF10319.1"/>
    </source>
</evidence>
<dbReference type="EMBL" id="KY684103">
    <property type="protein sequence ID" value="ARF10319.1"/>
    <property type="molecule type" value="Genomic_DNA"/>
</dbReference>
<name>A0A1V0SF15_9VIRU</name>
<sequence>MTDKKHDKKKNIKFWHYPYNLNNEEQNKYLKEVSNEITDWINMFKIIKSRFPELRIFVKGGAVIGLKVLSAIPRKDQNYENFIKFYDLKLIKDWDFAIIIPPKYDKYNYEKNVSMCKQGLYQEFFKIVKRQNNIIKFNSEGSIICIVRHNNKKFVFNNNNDVLLESSISIKNNIYEKITDTEAPLTAMYYELGNENEINNFFNVVFLYTLITIILSYDSQDLNKKFGLEQKIKYIYNYVNNLNILIPFCKKDIKSIQYYKYGQSSIDYNKMIDDFAKKNKLSLHDKQFIITITCDMIRLLIRYNKNYNKSLMISEFLDTFKVKKFCWYITDYNHNITNCKNFMNYLYNRLFKEDYDMFFRLFNKNIENIINEKKYELENLSNYEYDIISSLNNNSMMIDKFNTIFNKLNTLFNLLGIVRVRDFIKRNMDNEYINEFIAFINYILEVFLFNQKLKYNISVYKLDNSKINKYVIYDLFSITDNFKKY</sequence>
<proteinExistence type="predicted"/>